<dbReference type="RefSeq" id="WP_307437845.1">
    <property type="nucleotide sequence ID" value="NZ_JAUSVK010000001.1"/>
</dbReference>
<evidence type="ECO:0000313" key="1">
    <source>
        <dbReference type="EMBL" id="MDQ0395740.1"/>
    </source>
</evidence>
<keyword evidence="2" id="KW-1185">Reference proteome</keyword>
<proteinExistence type="predicted"/>
<sequence>MIEMITSTAKKLSNIRFLIVNFFISRASLRVTPLQAYSFRRAWFEIGQNQNRLAPNRSVAKTDSHCFPFIEDLPLRM</sequence>
<evidence type="ECO:0008006" key="3">
    <source>
        <dbReference type="Google" id="ProtNLM"/>
    </source>
</evidence>
<organism evidence="1 2">
    <name type="scientific">Labrys monachus</name>
    <dbReference type="NCBI Taxonomy" id="217067"/>
    <lineage>
        <taxon>Bacteria</taxon>
        <taxon>Pseudomonadati</taxon>
        <taxon>Pseudomonadota</taxon>
        <taxon>Alphaproteobacteria</taxon>
        <taxon>Hyphomicrobiales</taxon>
        <taxon>Xanthobacteraceae</taxon>
        <taxon>Labrys</taxon>
    </lineage>
</organism>
<gene>
    <name evidence="1" type="ORF">J3R73_005532</name>
</gene>
<dbReference type="EMBL" id="JAUSVK010000001">
    <property type="protein sequence ID" value="MDQ0395740.1"/>
    <property type="molecule type" value="Genomic_DNA"/>
</dbReference>
<evidence type="ECO:0000313" key="2">
    <source>
        <dbReference type="Proteomes" id="UP001237448"/>
    </source>
</evidence>
<protein>
    <recommendedName>
        <fullName evidence="3">Secreted protein</fullName>
    </recommendedName>
</protein>
<comment type="caution">
    <text evidence="1">The sequence shown here is derived from an EMBL/GenBank/DDBJ whole genome shotgun (WGS) entry which is preliminary data.</text>
</comment>
<dbReference type="Proteomes" id="UP001237448">
    <property type="component" value="Unassembled WGS sequence"/>
</dbReference>
<name>A0ABU0FMA3_9HYPH</name>
<accession>A0ABU0FMA3</accession>
<reference evidence="1 2" key="1">
    <citation type="submission" date="2023-07" db="EMBL/GenBank/DDBJ databases">
        <title>Genomic Encyclopedia of Type Strains, Phase IV (KMG-IV): sequencing the most valuable type-strain genomes for metagenomic binning, comparative biology and taxonomic classification.</title>
        <authorList>
            <person name="Goeker M."/>
        </authorList>
    </citation>
    <scope>NUCLEOTIDE SEQUENCE [LARGE SCALE GENOMIC DNA]</scope>
    <source>
        <strain evidence="1 2">DSM 5896</strain>
    </source>
</reference>